<dbReference type="AlphaFoldDB" id="A0A095XWC3"/>
<evidence type="ECO:0000256" key="2">
    <source>
        <dbReference type="SAM" id="SignalP"/>
    </source>
</evidence>
<name>A0A095XWC3_9GAMM</name>
<feature type="chain" id="PRO_5001921955" description="DUF3108 domain-containing protein" evidence="2">
    <location>
        <begin position="24"/>
        <end position="297"/>
    </location>
</feature>
<evidence type="ECO:0000313" key="4">
    <source>
        <dbReference type="Proteomes" id="UP000029640"/>
    </source>
</evidence>
<protein>
    <recommendedName>
        <fullName evidence="5">DUF3108 domain-containing protein</fullName>
    </recommendedName>
</protein>
<evidence type="ECO:0000313" key="3">
    <source>
        <dbReference type="EMBL" id="KGE03991.1"/>
    </source>
</evidence>
<dbReference type="EMBL" id="AUVB01000042">
    <property type="protein sequence ID" value="KGE03991.1"/>
    <property type="molecule type" value="Genomic_DNA"/>
</dbReference>
<keyword evidence="4" id="KW-1185">Reference proteome</keyword>
<dbReference type="STRING" id="1265313.HRUBRA_01496"/>
<evidence type="ECO:0008006" key="5">
    <source>
        <dbReference type="Google" id="ProtNLM"/>
    </source>
</evidence>
<feature type="signal peptide" evidence="2">
    <location>
        <begin position="1"/>
        <end position="23"/>
    </location>
</feature>
<proteinExistence type="predicted"/>
<evidence type="ECO:0000256" key="1">
    <source>
        <dbReference type="SAM" id="MobiDB-lite"/>
    </source>
</evidence>
<sequence length="297" mass="32067">MISRMSRLLPALLCLLAAFMAPAGTAFELPAWQQLAFEQRNFWATARGELSLKHGVAPLFPESEAAPFLRLEVQNTVGSTIESIVVDLNAGDAASIGRWRLSRGRDQRLKTHQYLPDLIKRQRREPAADGSGPGGGVGQSGWVTSGPGEVELPPEAAGRVIIAPHALFLLLPALLEDPSRAEGYLVHTDLNFYRLVASPGATETMRADFRLDEGRVEGRRSTRTLELRTEPLTGNPEGQDFELMGLSGPIVFFVDRATGLPLRVRGEAPRIGGAELNLVEALSRPAPARTAPAAAIP</sequence>
<organism evidence="3 4">
    <name type="scientific">Pseudohaliea rubra DSM 19751</name>
    <dbReference type="NCBI Taxonomy" id="1265313"/>
    <lineage>
        <taxon>Bacteria</taxon>
        <taxon>Pseudomonadati</taxon>
        <taxon>Pseudomonadota</taxon>
        <taxon>Gammaproteobacteria</taxon>
        <taxon>Cellvibrionales</taxon>
        <taxon>Halieaceae</taxon>
        <taxon>Pseudohaliea</taxon>
    </lineage>
</organism>
<reference evidence="3 4" key="1">
    <citation type="journal article" date="2014" name="Genome Announc.">
        <title>Genome Sequence of Gammaproteobacterial Pseudohaliea rubra Type Strain DSM 19751, Isolated from Coastal Seawater of the Mediterranean Sea.</title>
        <authorList>
            <person name="Spring S."/>
            <person name="Fiebig A."/>
            <person name="Riedel T."/>
            <person name="Goker M."/>
            <person name="Klenk H.P."/>
        </authorList>
    </citation>
    <scope>NUCLEOTIDE SEQUENCE [LARGE SCALE GENOMIC DNA]</scope>
    <source>
        <strain evidence="3 4">DSM 19751</strain>
    </source>
</reference>
<gene>
    <name evidence="3" type="ORF">HRUBRA_01496</name>
</gene>
<accession>A0A095XWC3</accession>
<dbReference type="Proteomes" id="UP000029640">
    <property type="component" value="Unassembled WGS sequence"/>
</dbReference>
<comment type="caution">
    <text evidence="3">The sequence shown here is derived from an EMBL/GenBank/DDBJ whole genome shotgun (WGS) entry which is preliminary data.</text>
</comment>
<feature type="region of interest" description="Disordered" evidence="1">
    <location>
        <begin position="120"/>
        <end position="150"/>
    </location>
</feature>
<keyword evidence="2" id="KW-0732">Signal</keyword>
<dbReference type="HOGENOM" id="CLU_936179_0_0_6"/>